<evidence type="ECO:0000256" key="8">
    <source>
        <dbReference type="ARBA" id="ARBA00023136"/>
    </source>
</evidence>
<feature type="transmembrane region" description="Helical" evidence="10">
    <location>
        <begin position="12"/>
        <end position="36"/>
    </location>
</feature>
<feature type="domain" description="ArnT-like N-terminal" evidence="11">
    <location>
        <begin position="25"/>
        <end position="261"/>
    </location>
</feature>
<sequence length="461" mass="54256">MTNILQTKIKSFFFTPSWFWMAIATLFATSLALRFWELGRFNTLVFDEVYYVKYAQNYLSRTPFFDVHPPLGKYLIAFGIWVSKLHFWNPTGQTTAFGYRWLNALTGSLVPLIVAGIAYQLSYRRSYAFIAALFASADGLLLVESRYAFLNIYLVFFGLLAQWCFLIALAQKSLLRWLYLVLAGIFFGCSAAVKWYGLGFWLGIGAVWASARIVSWWQRDRKLSFNQPFWQNLSKFKLWPLLVFLGVIPVVVYCLLWIPHWQLDRDRGLWELHQKSWTFHQQLGSSSKIHPYCSPWYSWVLMVRPVAYFFEKSGSSAQSTVYDVHGMGNPILWWLGAIAMLILVGKIAQQVYVSKRKRQQEFNFSIPLYLLLNYGANWLPWMLVHRCAFLYYYMPASILGFLAIAYLVDRWLYSDRLWWRAIAINVVFFILMGLAYWLPIYLGLPLSREAFDHRMWFRSWY</sequence>
<gene>
    <name evidence="13" type="ORF">NIES593_09375</name>
</gene>
<proteinExistence type="inferred from homology"/>
<feature type="transmembrane region" description="Helical" evidence="10">
    <location>
        <begin position="417"/>
        <end position="438"/>
    </location>
</feature>
<keyword evidence="7 10" id="KW-1133">Transmembrane helix</keyword>
<evidence type="ECO:0000256" key="9">
    <source>
        <dbReference type="ARBA" id="ARBA00093617"/>
    </source>
</evidence>
<feature type="transmembrane region" description="Helical" evidence="10">
    <location>
        <begin position="149"/>
        <end position="170"/>
    </location>
</feature>
<evidence type="ECO:0000256" key="2">
    <source>
        <dbReference type="ARBA" id="ARBA00004922"/>
    </source>
</evidence>
<keyword evidence="14" id="KW-1185">Reference proteome</keyword>
<comment type="caution">
    <text evidence="13">The sequence shown here is derived from an EMBL/GenBank/DDBJ whole genome shotgun (WGS) entry which is preliminary data.</text>
</comment>
<dbReference type="RefSeq" id="WP_073599319.1">
    <property type="nucleotide sequence ID" value="NZ_MRCB01000008.1"/>
</dbReference>
<feature type="transmembrane region" description="Helical" evidence="10">
    <location>
        <begin position="390"/>
        <end position="408"/>
    </location>
</feature>
<evidence type="ECO:0000256" key="7">
    <source>
        <dbReference type="ARBA" id="ARBA00022989"/>
    </source>
</evidence>
<dbReference type="PANTHER" id="PTHR10050">
    <property type="entry name" value="DOLICHYL-PHOSPHATE-MANNOSE--PROTEIN MANNOSYLTRANSFERASE"/>
    <property type="match status" value="1"/>
</dbReference>
<dbReference type="EMBL" id="MRCB01000008">
    <property type="protein sequence ID" value="OKH23851.1"/>
    <property type="molecule type" value="Genomic_DNA"/>
</dbReference>
<evidence type="ECO:0000256" key="5">
    <source>
        <dbReference type="ARBA" id="ARBA00022679"/>
    </source>
</evidence>
<evidence type="ECO:0000313" key="14">
    <source>
        <dbReference type="Proteomes" id="UP000186868"/>
    </source>
</evidence>
<dbReference type="Proteomes" id="UP000186868">
    <property type="component" value="Unassembled WGS sequence"/>
</dbReference>
<keyword evidence="6 10" id="KW-0812">Transmembrane</keyword>
<evidence type="ECO:0000259" key="12">
    <source>
        <dbReference type="Pfam" id="PF16192"/>
    </source>
</evidence>
<feature type="transmembrane region" description="Helical" evidence="10">
    <location>
        <begin position="177"/>
        <end position="193"/>
    </location>
</feature>
<comment type="similarity">
    <text evidence="3 10">Belongs to the glycosyltransferase 39 family.</text>
</comment>
<organism evidence="13 14">
    <name type="scientific">Hydrococcus rivularis NIES-593</name>
    <dbReference type="NCBI Taxonomy" id="1921803"/>
    <lineage>
        <taxon>Bacteria</taxon>
        <taxon>Bacillati</taxon>
        <taxon>Cyanobacteriota</taxon>
        <taxon>Cyanophyceae</taxon>
        <taxon>Pleurocapsales</taxon>
        <taxon>Hydrococcaceae</taxon>
        <taxon>Hydrococcus</taxon>
    </lineage>
</organism>
<dbReference type="Pfam" id="PF16192">
    <property type="entry name" value="PMT_4TMC"/>
    <property type="match status" value="1"/>
</dbReference>
<dbReference type="InterPro" id="IPR003342">
    <property type="entry name" value="ArnT-like_N"/>
</dbReference>
<comment type="pathway">
    <text evidence="2 10">Protein modification; protein glycosylation.</text>
</comment>
<name>A0A1U7HJX5_9CYAN</name>
<feature type="transmembrane region" description="Helical" evidence="10">
    <location>
        <begin position="331"/>
        <end position="352"/>
    </location>
</feature>
<dbReference type="OrthoDB" id="9776737at2"/>
<keyword evidence="10" id="KW-1003">Cell membrane</keyword>
<dbReference type="UniPathway" id="UPA00378"/>
<keyword evidence="8 10" id="KW-0472">Membrane</keyword>
<evidence type="ECO:0000256" key="10">
    <source>
        <dbReference type="RuleBase" id="RU367007"/>
    </source>
</evidence>
<comment type="subcellular location">
    <subcellularLocation>
        <location evidence="10">Cell membrane</location>
    </subcellularLocation>
    <subcellularLocation>
        <location evidence="1">Endomembrane system</location>
        <topology evidence="1">Multi-pass membrane protein</topology>
    </subcellularLocation>
</comment>
<dbReference type="GO" id="GO:0005886">
    <property type="term" value="C:plasma membrane"/>
    <property type="evidence" value="ECO:0007669"/>
    <property type="project" value="UniProtKB-SubCell"/>
</dbReference>
<evidence type="ECO:0000259" key="11">
    <source>
        <dbReference type="Pfam" id="PF02366"/>
    </source>
</evidence>
<keyword evidence="4 10" id="KW-0328">Glycosyltransferase</keyword>
<dbReference type="InterPro" id="IPR027005">
    <property type="entry name" value="PMT-like"/>
</dbReference>
<dbReference type="Pfam" id="PF02366">
    <property type="entry name" value="PMT"/>
    <property type="match status" value="1"/>
</dbReference>
<evidence type="ECO:0000256" key="1">
    <source>
        <dbReference type="ARBA" id="ARBA00004127"/>
    </source>
</evidence>
<evidence type="ECO:0000256" key="4">
    <source>
        <dbReference type="ARBA" id="ARBA00022676"/>
    </source>
</evidence>
<evidence type="ECO:0000256" key="6">
    <source>
        <dbReference type="ARBA" id="ARBA00022692"/>
    </source>
</evidence>
<dbReference type="STRING" id="1921803.NIES593_09375"/>
<protein>
    <recommendedName>
        <fullName evidence="9 10">Polyprenol-phosphate-mannose--protein mannosyltransferase</fullName>
        <ecNumber evidence="10">2.4.1.-</ecNumber>
    </recommendedName>
</protein>
<comment type="function">
    <text evidence="10">Protein O-mannosyltransferase that catalyzes the transfer of a single mannose residue from a polyprenol phospho-mannosyl lipidic donor to the hydroxyl group of selected serine and threonine residues in acceptor proteins.</text>
</comment>
<evidence type="ECO:0000313" key="13">
    <source>
        <dbReference type="EMBL" id="OKH23851.1"/>
    </source>
</evidence>
<feature type="transmembrane region" description="Helical" evidence="10">
    <location>
        <begin position="101"/>
        <end position="119"/>
    </location>
</feature>
<dbReference type="PANTHER" id="PTHR10050:SF46">
    <property type="entry name" value="PROTEIN O-MANNOSYL-TRANSFERASE 2"/>
    <property type="match status" value="1"/>
</dbReference>
<accession>A0A1U7HJX5</accession>
<dbReference type="AlphaFoldDB" id="A0A1U7HJX5"/>
<reference evidence="13 14" key="1">
    <citation type="submission" date="2016-11" db="EMBL/GenBank/DDBJ databases">
        <title>Draft Genome Sequences of Nine Cyanobacterial Strains from Diverse Habitats.</title>
        <authorList>
            <person name="Zhu T."/>
            <person name="Hou S."/>
            <person name="Lu X."/>
            <person name="Hess W.R."/>
        </authorList>
    </citation>
    <scope>NUCLEOTIDE SEQUENCE [LARGE SCALE GENOMIC DNA]</scope>
    <source>
        <strain evidence="13 14">NIES-593</strain>
    </source>
</reference>
<feature type="transmembrane region" description="Helical" evidence="10">
    <location>
        <begin position="126"/>
        <end position="143"/>
    </location>
</feature>
<feature type="transmembrane region" description="Helical" evidence="10">
    <location>
        <begin position="364"/>
        <end position="384"/>
    </location>
</feature>
<keyword evidence="5 10" id="KW-0808">Transferase</keyword>
<feature type="domain" description="Protein O-mannosyl-transferase C-terminal four TM" evidence="12">
    <location>
        <begin position="268"/>
        <end position="460"/>
    </location>
</feature>
<dbReference type="InterPro" id="IPR032421">
    <property type="entry name" value="PMT_4TMC"/>
</dbReference>
<dbReference type="EC" id="2.4.1.-" evidence="10"/>
<dbReference type="GO" id="GO:0004169">
    <property type="term" value="F:dolichyl-phosphate-mannose-protein mannosyltransferase activity"/>
    <property type="evidence" value="ECO:0007669"/>
    <property type="project" value="UniProtKB-UniRule"/>
</dbReference>
<dbReference type="GO" id="GO:0012505">
    <property type="term" value="C:endomembrane system"/>
    <property type="evidence" value="ECO:0007669"/>
    <property type="project" value="UniProtKB-SubCell"/>
</dbReference>
<feature type="transmembrane region" description="Helical" evidence="10">
    <location>
        <begin position="238"/>
        <end position="258"/>
    </location>
</feature>
<feature type="transmembrane region" description="Helical" evidence="10">
    <location>
        <begin position="199"/>
        <end position="217"/>
    </location>
</feature>
<evidence type="ECO:0000256" key="3">
    <source>
        <dbReference type="ARBA" id="ARBA00007222"/>
    </source>
</evidence>